<evidence type="ECO:0000259" key="1">
    <source>
        <dbReference type="Pfam" id="PF14243"/>
    </source>
</evidence>
<keyword evidence="3" id="KW-1185">Reference proteome</keyword>
<name>A0ABQ4NGU3_9RHOB</name>
<dbReference type="InterPro" id="IPR025643">
    <property type="entry name" value="R2K_3"/>
</dbReference>
<sequence>MQWVLQDFEDTRKLGDVLSRLDLPYSWHKVVPFVGGLLPQPEIADPNDVILFGSYTLWRYAEAHDLRPGVFRIRPFADEDPWQPYLLNGPGARRLRLRDVPTALAKNDRAWFLRPLADDKEIAGGVKSATEIHDIAQKVLSLPPEHIPGGSLRPDTDLMLCPPARIQAEWRLWVVGGRVVTYSLYAQGRRVVYRPEIDDDALAFGQHMADLNPGYGPAYVLDLCRTDDGLRLLETNCLNAAGFYAADLQALVMALEALPRAG</sequence>
<gene>
    <name evidence="2" type="ORF">JANAI62_02610</name>
</gene>
<dbReference type="EMBL" id="BPFH01000001">
    <property type="protein sequence ID" value="GIT93638.1"/>
    <property type="molecule type" value="Genomic_DNA"/>
</dbReference>
<evidence type="ECO:0000313" key="3">
    <source>
        <dbReference type="Proteomes" id="UP000786693"/>
    </source>
</evidence>
<reference evidence="2 3" key="1">
    <citation type="submission" date="2021-05" db="EMBL/GenBank/DDBJ databases">
        <title>Bacteria Genome sequencing.</title>
        <authorList>
            <person name="Takabe Y."/>
            <person name="Nakajima Y."/>
            <person name="Suzuki S."/>
            <person name="Shiozaki T."/>
        </authorList>
    </citation>
    <scope>NUCLEOTIDE SEQUENCE [LARGE SCALE GENOMIC DNA]</scope>
    <source>
        <strain evidence="2 3">AI_62</strain>
    </source>
</reference>
<organism evidence="2 3">
    <name type="scientific">Jannaschia pagri</name>
    <dbReference type="NCBI Taxonomy" id="2829797"/>
    <lineage>
        <taxon>Bacteria</taxon>
        <taxon>Pseudomonadati</taxon>
        <taxon>Pseudomonadota</taxon>
        <taxon>Alphaproteobacteria</taxon>
        <taxon>Rhodobacterales</taxon>
        <taxon>Roseobacteraceae</taxon>
        <taxon>Jannaschia</taxon>
    </lineage>
</organism>
<dbReference type="RefSeq" id="WP_220747162.1">
    <property type="nucleotide sequence ID" value="NZ_BPFH01000001.1"/>
</dbReference>
<comment type="caution">
    <text evidence="2">The sequence shown here is derived from an EMBL/GenBank/DDBJ whole genome shotgun (WGS) entry which is preliminary data.</text>
</comment>
<dbReference type="Pfam" id="PF14243">
    <property type="entry name" value="R2K_3"/>
    <property type="match status" value="1"/>
</dbReference>
<evidence type="ECO:0000313" key="2">
    <source>
        <dbReference type="EMBL" id="GIT93638.1"/>
    </source>
</evidence>
<dbReference type="Proteomes" id="UP000786693">
    <property type="component" value="Unassembled WGS sequence"/>
</dbReference>
<feature type="domain" description="ATP-grasp" evidence="1">
    <location>
        <begin position="112"/>
        <end position="255"/>
    </location>
</feature>
<proteinExistence type="predicted"/>
<accession>A0ABQ4NGU3</accession>
<protein>
    <recommendedName>
        <fullName evidence="1">ATP-grasp domain-containing protein</fullName>
    </recommendedName>
</protein>